<comment type="caution">
    <text evidence="1">The sequence shown here is derived from an EMBL/GenBank/DDBJ whole genome shotgun (WGS) entry which is preliminary data.</text>
</comment>
<keyword evidence="2" id="KW-1185">Reference proteome</keyword>
<sequence length="64" mass="7628">MYTVRYWVRALSSRNTGPLREASCVRHWMEWVAISELWRTFWWICGTQVKVEPCSGKTGLNTYE</sequence>
<reference evidence="1" key="2">
    <citation type="submission" date="2020-11" db="EMBL/GenBank/DDBJ databases">
        <authorList>
            <person name="McCartney M.A."/>
            <person name="Auch B."/>
            <person name="Kono T."/>
            <person name="Mallez S."/>
            <person name="Becker A."/>
            <person name="Gohl D.M."/>
            <person name="Silverstein K.A.T."/>
            <person name="Koren S."/>
            <person name="Bechman K.B."/>
            <person name="Herman A."/>
            <person name="Abrahante J.E."/>
            <person name="Garbe J."/>
        </authorList>
    </citation>
    <scope>NUCLEOTIDE SEQUENCE</scope>
    <source>
        <strain evidence="1">Duluth1</strain>
        <tissue evidence="1">Whole animal</tissue>
    </source>
</reference>
<evidence type="ECO:0000313" key="1">
    <source>
        <dbReference type="EMBL" id="KAH3734503.1"/>
    </source>
</evidence>
<protein>
    <submittedName>
        <fullName evidence="1">Uncharacterized protein</fullName>
    </submittedName>
</protein>
<proteinExistence type="predicted"/>
<gene>
    <name evidence="1" type="ORF">DPMN_040942</name>
</gene>
<dbReference type="AlphaFoldDB" id="A0A9D4CW00"/>
<evidence type="ECO:0000313" key="2">
    <source>
        <dbReference type="Proteomes" id="UP000828390"/>
    </source>
</evidence>
<dbReference type="Proteomes" id="UP000828390">
    <property type="component" value="Unassembled WGS sequence"/>
</dbReference>
<accession>A0A9D4CW00</accession>
<name>A0A9D4CW00_DREPO</name>
<organism evidence="1 2">
    <name type="scientific">Dreissena polymorpha</name>
    <name type="common">Zebra mussel</name>
    <name type="synonym">Mytilus polymorpha</name>
    <dbReference type="NCBI Taxonomy" id="45954"/>
    <lineage>
        <taxon>Eukaryota</taxon>
        <taxon>Metazoa</taxon>
        <taxon>Spiralia</taxon>
        <taxon>Lophotrochozoa</taxon>
        <taxon>Mollusca</taxon>
        <taxon>Bivalvia</taxon>
        <taxon>Autobranchia</taxon>
        <taxon>Heteroconchia</taxon>
        <taxon>Euheterodonta</taxon>
        <taxon>Imparidentia</taxon>
        <taxon>Neoheterodontei</taxon>
        <taxon>Myida</taxon>
        <taxon>Dreissenoidea</taxon>
        <taxon>Dreissenidae</taxon>
        <taxon>Dreissena</taxon>
    </lineage>
</organism>
<reference evidence="1" key="1">
    <citation type="journal article" date="2019" name="bioRxiv">
        <title>The Genome of the Zebra Mussel, Dreissena polymorpha: A Resource for Invasive Species Research.</title>
        <authorList>
            <person name="McCartney M.A."/>
            <person name="Auch B."/>
            <person name="Kono T."/>
            <person name="Mallez S."/>
            <person name="Zhang Y."/>
            <person name="Obille A."/>
            <person name="Becker A."/>
            <person name="Abrahante J.E."/>
            <person name="Garbe J."/>
            <person name="Badalamenti J.P."/>
            <person name="Herman A."/>
            <person name="Mangelson H."/>
            <person name="Liachko I."/>
            <person name="Sullivan S."/>
            <person name="Sone E.D."/>
            <person name="Koren S."/>
            <person name="Silverstein K.A.T."/>
            <person name="Beckman K.B."/>
            <person name="Gohl D.M."/>
        </authorList>
    </citation>
    <scope>NUCLEOTIDE SEQUENCE</scope>
    <source>
        <strain evidence="1">Duluth1</strain>
        <tissue evidence="1">Whole animal</tissue>
    </source>
</reference>
<dbReference type="EMBL" id="JAIWYP010000011">
    <property type="protein sequence ID" value="KAH3734503.1"/>
    <property type="molecule type" value="Genomic_DNA"/>
</dbReference>